<accession>A0A3N1NZA1</accession>
<dbReference type="InterPro" id="IPR007803">
    <property type="entry name" value="Asp/Arg/Pro-Hydrxlase"/>
</dbReference>
<dbReference type="SUPFAM" id="SSF51197">
    <property type="entry name" value="Clavaminate synthase-like"/>
    <property type="match status" value="1"/>
</dbReference>
<organism evidence="2 3">
    <name type="scientific">Marinimicrobium koreense</name>
    <dbReference type="NCBI Taxonomy" id="306545"/>
    <lineage>
        <taxon>Bacteria</taxon>
        <taxon>Pseudomonadati</taxon>
        <taxon>Pseudomonadota</taxon>
        <taxon>Gammaproteobacteria</taxon>
        <taxon>Cellvibrionales</taxon>
        <taxon>Cellvibrionaceae</taxon>
        <taxon>Marinimicrobium</taxon>
    </lineage>
</organism>
<evidence type="ECO:0000259" key="1">
    <source>
        <dbReference type="Pfam" id="PF05118"/>
    </source>
</evidence>
<dbReference type="EMBL" id="RJUK01000001">
    <property type="protein sequence ID" value="ROQ21515.1"/>
    <property type="molecule type" value="Genomic_DNA"/>
</dbReference>
<sequence length="200" mass="22800">MREALKDLQESPIDRARLHTSSCLESLQSDVKRLSRDPWTDHVNSADYSGGWDVLPLRCLRRHRDAHPILQAFAHESEDEWVDLPSMACTPAISAVVESLQCPVQSVRLMRLKPGAIIKPHRDHQLSLEYGLARLHMPIVMEDDVQFVCNHNPVPMKPGELWYINVDKTHSVRNTGTTDRINLVIDCIANDWLKNKVLKG</sequence>
<evidence type="ECO:0000313" key="2">
    <source>
        <dbReference type="EMBL" id="ROQ21515.1"/>
    </source>
</evidence>
<dbReference type="AlphaFoldDB" id="A0A3N1NZA1"/>
<gene>
    <name evidence="2" type="ORF">EDC38_2139</name>
</gene>
<dbReference type="Pfam" id="PF05118">
    <property type="entry name" value="Asp_Arg_Hydrox"/>
    <property type="match status" value="1"/>
</dbReference>
<dbReference type="Proteomes" id="UP000273643">
    <property type="component" value="Unassembled WGS sequence"/>
</dbReference>
<dbReference type="InterPro" id="IPR027443">
    <property type="entry name" value="IPNS-like_sf"/>
</dbReference>
<evidence type="ECO:0000313" key="3">
    <source>
        <dbReference type="Proteomes" id="UP000273643"/>
    </source>
</evidence>
<keyword evidence="3" id="KW-1185">Reference proteome</keyword>
<dbReference type="Gene3D" id="2.60.120.330">
    <property type="entry name" value="B-lactam Antibiotic, Isopenicillin N Synthase, Chain"/>
    <property type="match status" value="1"/>
</dbReference>
<reference evidence="2 3" key="1">
    <citation type="submission" date="2018-11" db="EMBL/GenBank/DDBJ databases">
        <title>Genomic Encyclopedia of Type Strains, Phase IV (KMG-IV): sequencing the most valuable type-strain genomes for metagenomic binning, comparative biology and taxonomic classification.</title>
        <authorList>
            <person name="Goeker M."/>
        </authorList>
    </citation>
    <scope>NUCLEOTIDE SEQUENCE [LARGE SCALE GENOMIC DNA]</scope>
    <source>
        <strain evidence="2 3">DSM 16974</strain>
    </source>
</reference>
<feature type="domain" description="Aspartyl/asparaginy/proline hydroxylase" evidence="1">
    <location>
        <begin position="87"/>
        <end position="188"/>
    </location>
</feature>
<dbReference type="CDD" id="cd02208">
    <property type="entry name" value="cupin_RmlC-like"/>
    <property type="match status" value="1"/>
</dbReference>
<comment type="caution">
    <text evidence="2">The sequence shown here is derived from an EMBL/GenBank/DDBJ whole genome shotgun (WGS) entry which is preliminary data.</text>
</comment>
<protein>
    <submittedName>
        <fullName evidence="2">Aspartyl/asparaginyl beta-hydroxylase</fullName>
    </submittedName>
</protein>
<proteinExistence type="predicted"/>
<name>A0A3N1NZA1_9GAMM</name>